<dbReference type="GO" id="GO:0003677">
    <property type="term" value="F:DNA binding"/>
    <property type="evidence" value="ECO:0007669"/>
    <property type="project" value="UniProtKB-KW"/>
</dbReference>
<dbReference type="InterPro" id="IPR036388">
    <property type="entry name" value="WH-like_DNA-bd_sf"/>
</dbReference>
<dbReference type="InterPro" id="IPR047640">
    <property type="entry name" value="RpiR-like"/>
</dbReference>
<evidence type="ECO:0000313" key="7">
    <source>
        <dbReference type="EMBL" id="SUU93442.1"/>
    </source>
</evidence>
<keyword evidence="2" id="KW-0238">DNA-binding</keyword>
<protein>
    <submittedName>
        <fullName evidence="7">MurPQ operon repressor</fullName>
    </submittedName>
    <submittedName>
        <fullName evidence="6">MurR/RpiR family transcriptional regulator</fullName>
    </submittedName>
</protein>
<evidence type="ECO:0000256" key="3">
    <source>
        <dbReference type="ARBA" id="ARBA00023163"/>
    </source>
</evidence>
<evidence type="ECO:0000313" key="6">
    <source>
        <dbReference type="EMBL" id="PKZ15690.1"/>
    </source>
</evidence>
<dbReference type="GO" id="GO:0003700">
    <property type="term" value="F:DNA-binding transcription factor activity"/>
    <property type="evidence" value="ECO:0007669"/>
    <property type="project" value="InterPro"/>
</dbReference>
<reference evidence="6 8" key="1">
    <citation type="submission" date="2017-12" db="EMBL/GenBank/DDBJ databases">
        <title>Phylogenetic diversity of female urinary microbiome.</title>
        <authorList>
            <person name="Thomas-White K."/>
            <person name="Wolfe A.J."/>
        </authorList>
    </citation>
    <scope>NUCLEOTIDE SEQUENCE [LARGE SCALE GENOMIC DNA]</scope>
    <source>
        <strain evidence="6 8">UMB0119</strain>
    </source>
</reference>
<dbReference type="PROSITE" id="PS51464">
    <property type="entry name" value="SIS"/>
    <property type="match status" value="1"/>
</dbReference>
<dbReference type="Gene3D" id="3.40.50.10490">
    <property type="entry name" value="Glucose-6-phosphate isomerase like protein, domain 1"/>
    <property type="match status" value="1"/>
</dbReference>
<keyword evidence="1" id="KW-0805">Transcription regulation</keyword>
<dbReference type="GO" id="GO:0097367">
    <property type="term" value="F:carbohydrate derivative binding"/>
    <property type="evidence" value="ECO:0007669"/>
    <property type="project" value="InterPro"/>
</dbReference>
<dbReference type="SUPFAM" id="SSF53697">
    <property type="entry name" value="SIS domain"/>
    <property type="match status" value="1"/>
</dbReference>
<dbReference type="InterPro" id="IPR009057">
    <property type="entry name" value="Homeodomain-like_sf"/>
</dbReference>
<organism evidence="6 8">
    <name type="scientific">Anaerococcus octavius</name>
    <dbReference type="NCBI Taxonomy" id="54007"/>
    <lineage>
        <taxon>Bacteria</taxon>
        <taxon>Bacillati</taxon>
        <taxon>Bacillota</taxon>
        <taxon>Tissierellia</taxon>
        <taxon>Tissierellales</taxon>
        <taxon>Peptoniphilaceae</taxon>
        <taxon>Anaerococcus</taxon>
    </lineage>
</organism>
<gene>
    <name evidence="7" type="primary">murR_3</name>
    <name evidence="6" type="ORF">CYJ34_07770</name>
    <name evidence="7" type="ORF">NCTC9810_01801</name>
</gene>
<keyword evidence="8" id="KW-1185">Reference proteome</keyword>
<dbReference type="Proteomes" id="UP000234335">
    <property type="component" value="Unassembled WGS sequence"/>
</dbReference>
<evidence type="ECO:0000259" key="5">
    <source>
        <dbReference type="PROSITE" id="PS51464"/>
    </source>
</evidence>
<dbReference type="InterPro" id="IPR035472">
    <property type="entry name" value="RpiR-like_SIS"/>
</dbReference>
<dbReference type="Gene3D" id="1.10.10.10">
    <property type="entry name" value="Winged helix-like DNA-binding domain superfamily/Winged helix DNA-binding domain"/>
    <property type="match status" value="1"/>
</dbReference>
<dbReference type="AlphaFoldDB" id="A0A2I1M6B4"/>
<evidence type="ECO:0000256" key="1">
    <source>
        <dbReference type="ARBA" id="ARBA00023015"/>
    </source>
</evidence>
<dbReference type="Pfam" id="PF01418">
    <property type="entry name" value="HTH_6"/>
    <property type="match status" value="1"/>
</dbReference>
<dbReference type="EMBL" id="UFTA01000002">
    <property type="protein sequence ID" value="SUU93442.1"/>
    <property type="molecule type" value="Genomic_DNA"/>
</dbReference>
<reference evidence="7 9" key="2">
    <citation type="submission" date="2018-06" db="EMBL/GenBank/DDBJ databases">
        <authorList>
            <consortium name="Pathogen Informatics"/>
            <person name="Doyle S."/>
        </authorList>
    </citation>
    <scope>NUCLEOTIDE SEQUENCE [LARGE SCALE GENOMIC DNA]</scope>
    <source>
        <strain evidence="7 9">NCTC9810</strain>
    </source>
</reference>
<dbReference type="InterPro" id="IPR046348">
    <property type="entry name" value="SIS_dom_sf"/>
</dbReference>
<dbReference type="OrthoDB" id="6590756at2"/>
<evidence type="ECO:0000259" key="4">
    <source>
        <dbReference type="PROSITE" id="PS51071"/>
    </source>
</evidence>
<keyword evidence="3" id="KW-0804">Transcription</keyword>
<evidence type="ECO:0000313" key="9">
    <source>
        <dbReference type="Proteomes" id="UP000255124"/>
    </source>
</evidence>
<dbReference type="CDD" id="cd05013">
    <property type="entry name" value="SIS_RpiR"/>
    <property type="match status" value="1"/>
</dbReference>
<sequence length="244" mass="27662">MTVSSYEFIMDIISSNDINLSKSEESILNTLKINNYDITNFDIADFAKTFFVSNATVTRFSQKLGFSGYQELRYAISESKEVSIYKSQDIYLDMVSSFEELPERTIKLIKNLNNFPKIAIIGIGSSGLCSNEFVYKLRELDLFTSDYAKEPYSINLLTKNLSYNDLLIAISLSGENHTILEGVNNAIDRGAPVFSITRNYDSSLGKKSDYIIRTPAYPNHSYEISKMAPILITMDIICEIYQNN</sequence>
<dbReference type="RefSeq" id="WP_101540708.1">
    <property type="nucleotide sequence ID" value="NZ_JBHWQV010000037.1"/>
</dbReference>
<dbReference type="EMBL" id="PKGS01000006">
    <property type="protein sequence ID" value="PKZ15690.1"/>
    <property type="molecule type" value="Genomic_DNA"/>
</dbReference>
<name>A0A2I1M6B4_9FIRM</name>
<proteinExistence type="predicted"/>
<dbReference type="SUPFAM" id="SSF46689">
    <property type="entry name" value="Homeodomain-like"/>
    <property type="match status" value="1"/>
</dbReference>
<evidence type="ECO:0000256" key="2">
    <source>
        <dbReference type="ARBA" id="ARBA00023125"/>
    </source>
</evidence>
<evidence type="ECO:0000313" key="8">
    <source>
        <dbReference type="Proteomes" id="UP000234335"/>
    </source>
</evidence>
<dbReference type="PANTHER" id="PTHR30514">
    <property type="entry name" value="GLUCOKINASE"/>
    <property type="match status" value="1"/>
</dbReference>
<accession>A0A2I1M6B4</accession>
<feature type="domain" description="HTH rpiR-type" evidence="4">
    <location>
        <begin position="7"/>
        <end position="83"/>
    </location>
</feature>
<dbReference type="Pfam" id="PF01380">
    <property type="entry name" value="SIS"/>
    <property type="match status" value="1"/>
</dbReference>
<dbReference type="InterPro" id="IPR000281">
    <property type="entry name" value="HTH_RpiR"/>
</dbReference>
<dbReference type="PANTHER" id="PTHR30514:SF21">
    <property type="entry name" value="RPIR-FAMILY TRANSCRIPTIONAL REGULATOR"/>
    <property type="match status" value="1"/>
</dbReference>
<dbReference type="GO" id="GO:1901135">
    <property type="term" value="P:carbohydrate derivative metabolic process"/>
    <property type="evidence" value="ECO:0007669"/>
    <property type="project" value="InterPro"/>
</dbReference>
<dbReference type="InterPro" id="IPR001347">
    <property type="entry name" value="SIS_dom"/>
</dbReference>
<feature type="domain" description="SIS" evidence="5">
    <location>
        <begin position="108"/>
        <end position="244"/>
    </location>
</feature>
<dbReference type="PROSITE" id="PS51071">
    <property type="entry name" value="HTH_RPIR"/>
    <property type="match status" value="1"/>
</dbReference>
<dbReference type="Proteomes" id="UP000255124">
    <property type="component" value="Unassembled WGS sequence"/>
</dbReference>